<dbReference type="GO" id="GO:0003700">
    <property type="term" value="F:DNA-binding transcription factor activity"/>
    <property type="evidence" value="ECO:0007669"/>
    <property type="project" value="TreeGrafter"/>
</dbReference>
<comment type="subcellular location">
    <subcellularLocation>
        <location evidence="1">Nucleus</location>
    </subcellularLocation>
</comment>
<keyword evidence="2" id="KW-0238">DNA-binding</keyword>
<dbReference type="InterPro" id="IPR001005">
    <property type="entry name" value="SANT/Myb"/>
</dbReference>
<feature type="compositionally biased region" description="Basic residues" evidence="4">
    <location>
        <begin position="133"/>
        <end position="144"/>
    </location>
</feature>
<dbReference type="PROSITE" id="PS51294">
    <property type="entry name" value="HTH_MYB"/>
    <property type="match status" value="1"/>
</dbReference>
<organism evidence="7 8">
    <name type="scientific">Penicillium polonicum</name>
    <dbReference type="NCBI Taxonomy" id="60169"/>
    <lineage>
        <taxon>Eukaryota</taxon>
        <taxon>Fungi</taxon>
        <taxon>Dikarya</taxon>
        <taxon>Ascomycota</taxon>
        <taxon>Pezizomycotina</taxon>
        <taxon>Eurotiomycetes</taxon>
        <taxon>Eurotiomycetidae</taxon>
        <taxon>Eurotiales</taxon>
        <taxon>Aspergillaceae</taxon>
        <taxon>Penicillium</taxon>
    </lineage>
</organism>
<feature type="domain" description="Myb-like" evidence="5">
    <location>
        <begin position="350"/>
        <end position="423"/>
    </location>
</feature>
<evidence type="ECO:0008006" key="9">
    <source>
        <dbReference type="Google" id="ProtNLM"/>
    </source>
</evidence>
<protein>
    <recommendedName>
        <fullName evidence="9">Myb-like domain-containing protein</fullName>
    </recommendedName>
</protein>
<feature type="compositionally biased region" description="Acidic residues" evidence="4">
    <location>
        <begin position="675"/>
        <end position="685"/>
    </location>
</feature>
<dbReference type="AlphaFoldDB" id="A0A1V6P5R7"/>
<keyword evidence="3" id="KW-0539">Nucleus</keyword>
<reference evidence="8" key="1">
    <citation type="journal article" date="2017" name="Nat. Microbiol.">
        <title>Global analysis of biosynthetic gene clusters reveals vast potential of secondary metabolite production in Penicillium species.</title>
        <authorList>
            <person name="Nielsen J.C."/>
            <person name="Grijseels S."/>
            <person name="Prigent S."/>
            <person name="Ji B."/>
            <person name="Dainat J."/>
            <person name="Nielsen K.F."/>
            <person name="Frisvad J.C."/>
            <person name="Workman M."/>
            <person name="Nielsen J."/>
        </authorList>
    </citation>
    <scope>NUCLEOTIDE SEQUENCE [LARGE SCALE GENOMIC DNA]</scope>
    <source>
        <strain evidence="8">IBT 4502</strain>
    </source>
</reference>
<evidence type="ECO:0000259" key="6">
    <source>
        <dbReference type="PROSITE" id="PS51294"/>
    </source>
</evidence>
<proteinExistence type="predicted"/>
<feature type="compositionally biased region" description="Basic residues" evidence="4">
    <location>
        <begin position="623"/>
        <end position="632"/>
    </location>
</feature>
<dbReference type="PANTHER" id="PTHR46380:SF2">
    <property type="entry name" value="CYCLIN-D-BINDING MYB-LIKE TRANSCRIPTION FACTOR 1"/>
    <property type="match status" value="1"/>
</dbReference>
<evidence type="ECO:0000256" key="4">
    <source>
        <dbReference type="SAM" id="MobiDB-lite"/>
    </source>
</evidence>
<dbReference type="STRING" id="60169.A0A1V6P5R7"/>
<feature type="compositionally biased region" description="Basic and acidic residues" evidence="4">
    <location>
        <begin position="550"/>
        <end position="586"/>
    </location>
</feature>
<dbReference type="OrthoDB" id="39591at2759"/>
<evidence type="ECO:0000313" key="7">
    <source>
        <dbReference type="EMBL" id="OQD71946.1"/>
    </source>
</evidence>
<dbReference type="PANTHER" id="PTHR46380">
    <property type="entry name" value="CYCLIN-D-BINDING MYB-LIKE TRANSCRIPTION FACTOR 1"/>
    <property type="match status" value="1"/>
</dbReference>
<feature type="compositionally biased region" description="Low complexity" evidence="4">
    <location>
        <begin position="103"/>
        <end position="116"/>
    </location>
</feature>
<name>A0A1V6P5R7_PENPO</name>
<feature type="compositionally biased region" description="Basic and acidic residues" evidence="4">
    <location>
        <begin position="689"/>
        <end position="698"/>
    </location>
</feature>
<dbReference type="SUPFAM" id="SSF46689">
    <property type="entry name" value="Homeodomain-like"/>
    <property type="match status" value="1"/>
</dbReference>
<feature type="compositionally biased region" description="Low complexity" evidence="4">
    <location>
        <begin position="539"/>
        <end position="548"/>
    </location>
</feature>
<keyword evidence="8" id="KW-1185">Reference proteome</keyword>
<comment type="caution">
    <text evidence="7">The sequence shown here is derived from an EMBL/GenBank/DDBJ whole genome shotgun (WGS) entry which is preliminary data.</text>
</comment>
<evidence type="ECO:0000259" key="5">
    <source>
        <dbReference type="PROSITE" id="PS50090"/>
    </source>
</evidence>
<evidence type="ECO:0000313" key="8">
    <source>
        <dbReference type="Proteomes" id="UP000191408"/>
    </source>
</evidence>
<feature type="compositionally biased region" description="Basic residues" evidence="4">
    <location>
        <begin position="587"/>
        <end position="596"/>
    </location>
</feature>
<feature type="region of interest" description="Disordered" evidence="4">
    <location>
        <begin position="1"/>
        <end position="209"/>
    </location>
</feature>
<sequence>MGNTSSQPEPFPEIPENFGDIVPETPNSSMVDGTKKNERKRLSSASKALSPVTAEANGAKRSAEIDSNMSNPSKRKRESGTEQSEPARKQNFKKNRKSEKIVAESASPENNSPPSAIAVQTPPSPSQPTPSKPKPKSSAKKSRKQNGEELKAPVSSIPQPTADLPATEEPPVVNQAAATKQTPASDSPNPEGSTTPRGRAKGVRGSRTREKDNLKIGFYTPEEVRKIEAYKLNFCTMHGIASAKFDEMVQHSERGADGEFPVPSDVISKGDFWDEIYALIPDRDRRSVYRFMRRHFQASAQKAHDWSKEQEDELIELHAKHGPKWTYIGKLIGRSDDDVTQRWKNKLEHQGTMKKGAWSEEETKIFLDAVESTWNTMKPMLAGKSGKDMYELDERLIVWGNISKEMRHMRSRQQCADKWRKIVKQVMTLRANGHPGAVFDLKLAAKKSAHWNLRLEAQRKSSQFVNEDSDNDEATKTTQRSPELNGEVAPSPIANANIESDHDAQSEEGEPDLPEPPKKAKKSKSKQKRNEDPASGPVKEAPSSPATSKKSKEERKREKKERREKEKQEKEKQEQIEQEAQEDKAARKERKRKRREEKKQKRLEEEEANKPSSSDAEVPEPPKKKKKSKKQKQASSDSPAPLAEPSRPVVEETPAPAPPASHGSPTENDPIVNESDSDGGEDDSSEVNVKYETDSGEL</sequence>
<dbReference type="InterPro" id="IPR009057">
    <property type="entry name" value="Homeodomain-like_sf"/>
</dbReference>
<evidence type="ECO:0000256" key="2">
    <source>
        <dbReference type="ARBA" id="ARBA00023125"/>
    </source>
</evidence>
<dbReference type="GO" id="GO:0005634">
    <property type="term" value="C:nucleus"/>
    <property type="evidence" value="ECO:0007669"/>
    <property type="project" value="UniProtKB-SubCell"/>
</dbReference>
<evidence type="ECO:0000256" key="1">
    <source>
        <dbReference type="ARBA" id="ARBA00004123"/>
    </source>
</evidence>
<dbReference type="InterPro" id="IPR051651">
    <property type="entry name" value="DMTF1_DNA-bind_reg"/>
</dbReference>
<accession>A0A1V6P5R7</accession>
<dbReference type="Pfam" id="PF13921">
    <property type="entry name" value="Myb_DNA-bind_6"/>
    <property type="match status" value="1"/>
</dbReference>
<dbReference type="SMART" id="SM00717">
    <property type="entry name" value="SANT"/>
    <property type="match status" value="3"/>
</dbReference>
<dbReference type="GO" id="GO:0000976">
    <property type="term" value="F:transcription cis-regulatory region binding"/>
    <property type="evidence" value="ECO:0007669"/>
    <property type="project" value="TreeGrafter"/>
</dbReference>
<feature type="domain" description="HTH myb-type" evidence="6">
    <location>
        <begin position="306"/>
        <end position="351"/>
    </location>
</feature>
<feature type="region of interest" description="Disordered" evidence="4">
    <location>
        <begin position="461"/>
        <end position="698"/>
    </location>
</feature>
<gene>
    <name evidence="7" type="ORF">PENPOL_c001G02648</name>
</gene>
<dbReference type="InterPro" id="IPR017930">
    <property type="entry name" value="Myb_dom"/>
</dbReference>
<dbReference type="CDD" id="cd00167">
    <property type="entry name" value="SANT"/>
    <property type="match status" value="2"/>
</dbReference>
<dbReference type="Gene3D" id="1.10.10.60">
    <property type="entry name" value="Homeodomain-like"/>
    <property type="match status" value="2"/>
</dbReference>
<dbReference type="EMBL" id="MDYM01000001">
    <property type="protein sequence ID" value="OQD71946.1"/>
    <property type="molecule type" value="Genomic_DNA"/>
</dbReference>
<dbReference type="Proteomes" id="UP000191408">
    <property type="component" value="Unassembled WGS sequence"/>
</dbReference>
<feature type="compositionally biased region" description="Pro residues" evidence="4">
    <location>
        <begin position="122"/>
        <end position="132"/>
    </location>
</feature>
<dbReference type="PROSITE" id="PS50090">
    <property type="entry name" value="MYB_LIKE"/>
    <property type="match status" value="2"/>
</dbReference>
<evidence type="ECO:0000256" key="3">
    <source>
        <dbReference type="ARBA" id="ARBA00023242"/>
    </source>
</evidence>
<feature type="domain" description="Myb-like" evidence="5">
    <location>
        <begin position="298"/>
        <end position="347"/>
    </location>
</feature>
<feature type="compositionally biased region" description="Polar residues" evidence="4">
    <location>
        <begin position="176"/>
        <end position="196"/>
    </location>
</feature>